<organism evidence="3 4">
    <name type="scientific">Methylobacterium marchantiae</name>
    <dbReference type="NCBI Taxonomy" id="600331"/>
    <lineage>
        <taxon>Bacteria</taxon>
        <taxon>Pseudomonadati</taxon>
        <taxon>Pseudomonadota</taxon>
        <taxon>Alphaproteobacteria</taxon>
        <taxon>Hyphomicrobiales</taxon>
        <taxon>Methylobacteriaceae</taxon>
        <taxon>Methylobacterium</taxon>
    </lineage>
</organism>
<comment type="caution">
    <text evidence="3">The sequence shown here is derived from an EMBL/GenBank/DDBJ whole genome shotgun (WGS) entry which is preliminary data.</text>
</comment>
<dbReference type="Pfam" id="PF01381">
    <property type="entry name" value="HTH_3"/>
    <property type="match status" value="1"/>
</dbReference>
<feature type="domain" description="HTH cro/C1-type" evidence="2">
    <location>
        <begin position="103"/>
        <end position="141"/>
    </location>
</feature>
<dbReference type="Proteomes" id="UP001597176">
    <property type="component" value="Unassembled WGS sequence"/>
</dbReference>
<dbReference type="InterPro" id="IPR001387">
    <property type="entry name" value="Cro/C1-type_HTH"/>
</dbReference>
<gene>
    <name evidence="3" type="ORF">ACFQ4G_05810</name>
</gene>
<dbReference type="SUPFAM" id="SSF47413">
    <property type="entry name" value="lambda repressor-like DNA-binding domains"/>
    <property type="match status" value="1"/>
</dbReference>
<dbReference type="InterPro" id="IPR010982">
    <property type="entry name" value="Lambda_DNA-bd_dom_sf"/>
</dbReference>
<name>A0ABW3WWS6_9HYPH</name>
<evidence type="ECO:0000313" key="4">
    <source>
        <dbReference type="Proteomes" id="UP001597176"/>
    </source>
</evidence>
<protein>
    <submittedName>
        <fullName evidence="3">Multiprotein-bridging factor 1 family protein</fullName>
    </submittedName>
</protein>
<evidence type="ECO:0000313" key="3">
    <source>
        <dbReference type="EMBL" id="MFD1301099.1"/>
    </source>
</evidence>
<sequence>MCHSMPYAEPPLAWLDWLNRRKGFTPRAFTDNAESRPAESRPAESTDAPIASVDIDRSADLENVARQHLDQFVVSPPYKALARQSSISIRGDAGAGILTVDHLRAARVLLGWSMSDLALKSGLSLSTIKRVEQEPLNVTMQSYRLTVATLRIGGIRFLTLDDGTIAVAKATDPVRDRTA</sequence>
<proteinExistence type="predicted"/>
<dbReference type="CDD" id="cd00093">
    <property type="entry name" value="HTH_XRE"/>
    <property type="match status" value="1"/>
</dbReference>
<reference evidence="4" key="1">
    <citation type="journal article" date="2019" name="Int. J. Syst. Evol. Microbiol.">
        <title>The Global Catalogue of Microorganisms (GCM) 10K type strain sequencing project: providing services to taxonomists for standard genome sequencing and annotation.</title>
        <authorList>
            <consortium name="The Broad Institute Genomics Platform"/>
            <consortium name="The Broad Institute Genome Sequencing Center for Infectious Disease"/>
            <person name="Wu L."/>
            <person name="Ma J."/>
        </authorList>
    </citation>
    <scope>NUCLEOTIDE SEQUENCE [LARGE SCALE GENOMIC DNA]</scope>
    <source>
        <strain evidence="4">CCUG 56108</strain>
    </source>
</reference>
<dbReference type="EMBL" id="JBHTND010000005">
    <property type="protein sequence ID" value="MFD1301099.1"/>
    <property type="molecule type" value="Genomic_DNA"/>
</dbReference>
<evidence type="ECO:0000259" key="2">
    <source>
        <dbReference type="PROSITE" id="PS50943"/>
    </source>
</evidence>
<feature type="region of interest" description="Disordered" evidence="1">
    <location>
        <begin position="28"/>
        <end position="52"/>
    </location>
</feature>
<accession>A0ABW3WWS6</accession>
<evidence type="ECO:0000256" key="1">
    <source>
        <dbReference type="SAM" id="MobiDB-lite"/>
    </source>
</evidence>
<dbReference type="PROSITE" id="PS50943">
    <property type="entry name" value="HTH_CROC1"/>
    <property type="match status" value="1"/>
</dbReference>
<dbReference type="RefSeq" id="WP_238204608.1">
    <property type="nucleotide sequence ID" value="NZ_JBHTND010000005.1"/>
</dbReference>
<feature type="compositionally biased region" description="Basic and acidic residues" evidence="1">
    <location>
        <begin position="33"/>
        <end position="44"/>
    </location>
</feature>
<dbReference type="Gene3D" id="1.10.260.40">
    <property type="entry name" value="lambda repressor-like DNA-binding domains"/>
    <property type="match status" value="1"/>
</dbReference>
<keyword evidence="4" id="KW-1185">Reference proteome</keyword>